<evidence type="ECO:0000256" key="1">
    <source>
        <dbReference type="SAM" id="SignalP"/>
    </source>
</evidence>
<dbReference type="PANTHER" id="PTHR31694:SF26">
    <property type="entry name" value="OS05G0151100 PROTEIN"/>
    <property type="match status" value="1"/>
</dbReference>
<evidence type="ECO:0000313" key="2">
    <source>
        <dbReference type="EMBL" id="KAK9810849.1"/>
    </source>
</evidence>
<keyword evidence="1" id="KW-0732">Signal</keyword>
<sequence>MMFTLKIIAVFFVVAVSANARSLQQSAPAPAGAPSATDILNFALNLEYLEAEFYSCAATGKPLSSSLRGSGAPASTGCQKANLTTVGKQLAQELMTNEVNHVTLLRNALGSAAVSAPQLNVGSAFSDVLNAALGTPASPAFSPYTNDVFFLLAAFMFEDVGVTAYEGAIDALKATPYLQTASRIAAVEAYQGGIVRSFLQSLVFQRTPTQVLDIVTLGKGANGGGFFPKGLNGGLTQVSLGGLGGSISAPAG</sequence>
<feature type="chain" id="PRO_5043643232" description="Desiccation-related protein PCC13-62" evidence="1">
    <location>
        <begin position="21"/>
        <end position="252"/>
    </location>
</feature>
<dbReference type="Pfam" id="PF13668">
    <property type="entry name" value="Ferritin_2"/>
    <property type="match status" value="1"/>
</dbReference>
<organism evidence="2 3">
    <name type="scientific">Symbiochloris irregularis</name>
    <dbReference type="NCBI Taxonomy" id="706552"/>
    <lineage>
        <taxon>Eukaryota</taxon>
        <taxon>Viridiplantae</taxon>
        <taxon>Chlorophyta</taxon>
        <taxon>core chlorophytes</taxon>
        <taxon>Trebouxiophyceae</taxon>
        <taxon>Trebouxiales</taxon>
        <taxon>Trebouxiaceae</taxon>
        <taxon>Symbiochloris</taxon>
    </lineage>
</organism>
<evidence type="ECO:0008006" key="4">
    <source>
        <dbReference type="Google" id="ProtNLM"/>
    </source>
</evidence>
<evidence type="ECO:0000313" key="3">
    <source>
        <dbReference type="Proteomes" id="UP001465755"/>
    </source>
</evidence>
<accession>A0AAW1PMS2</accession>
<dbReference type="InterPro" id="IPR052965">
    <property type="entry name" value="Pigment-catalase-like"/>
</dbReference>
<proteinExistence type="predicted"/>
<dbReference type="AlphaFoldDB" id="A0AAW1PMS2"/>
<reference evidence="2 3" key="1">
    <citation type="journal article" date="2024" name="Nat. Commun.">
        <title>Phylogenomics reveals the evolutionary origins of lichenization in chlorophyte algae.</title>
        <authorList>
            <person name="Puginier C."/>
            <person name="Libourel C."/>
            <person name="Otte J."/>
            <person name="Skaloud P."/>
            <person name="Haon M."/>
            <person name="Grisel S."/>
            <person name="Petersen M."/>
            <person name="Berrin J.G."/>
            <person name="Delaux P.M."/>
            <person name="Dal Grande F."/>
            <person name="Keller J."/>
        </authorList>
    </citation>
    <scope>NUCLEOTIDE SEQUENCE [LARGE SCALE GENOMIC DNA]</scope>
    <source>
        <strain evidence="2 3">SAG 2036</strain>
    </source>
</reference>
<dbReference type="PANTHER" id="PTHR31694">
    <property type="entry name" value="DESICCATION-LIKE PROTEIN"/>
    <property type="match status" value="1"/>
</dbReference>
<feature type="signal peptide" evidence="1">
    <location>
        <begin position="1"/>
        <end position="20"/>
    </location>
</feature>
<protein>
    <recommendedName>
        <fullName evidence="4">Desiccation-related protein PCC13-62</fullName>
    </recommendedName>
</protein>
<name>A0AAW1PMS2_9CHLO</name>
<dbReference type="Proteomes" id="UP001465755">
    <property type="component" value="Unassembled WGS sequence"/>
</dbReference>
<gene>
    <name evidence="2" type="ORF">WJX73_001995</name>
</gene>
<keyword evidence="3" id="KW-1185">Reference proteome</keyword>
<comment type="caution">
    <text evidence="2">The sequence shown here is derived from an EMBL/GenBank/DDBJ whole genome shotgun (WGS) entry which is preliminary data.</text>
</comment>
<dbReference type="EMBL" id="JALJOQ010000013">
    <property type="protein sequence ID" value="KAK9810849.1"/>
    <property type="molecule type" value="Genomic_DNA"/>
</dbReference>